<dbReference type="SUPFAM" id="SSF81324">
    <property type="entry name" value="Voltage-gated potassium channels"/>
    <property type="match status" value="1"/>
</dbReference>
<keyword evidence="11 15" id="KW-0407">Ion channel</keyword>
<feature type="transmembrane region" description="Helical" evidence="13">
    <location>
        <begin position="12"/>
        <end position="32"/>
    </location>
</feature>
<evidence type="ECO:0000256" key="6">
    <source>
        <dbReference type="ARBA" id="ARBA00022882"/>
    </source>
</evidence>
<evidence type="ECO:0000313" key="16">
    <source>
        <dbReference type="Proteomes" id="UP001201273"/>
    </source>
</evidence>
<protein>
    <submittedName>
        <fullName evidence="15">Potassium channel family protein</fullName>
    </submittedName>
</protein>
<feature type="transmembrane region" description="Helical" evidence="13">
    <location>
        <begin position="123"/>
        <end position="146"/>
    </location>
</feature>
<keyword evidence="5" id="KW-0631">Potassium channel</keyword>
<dbReference type="Proteomes" id="UP001201273">
    <property type="component" value="Unassembled WGS sequence"/>
</dbReference>
<comment type="subcellular location">
    <subcellularLocation>
        <location evidence="1">Membrane</location>
        <topology evidence="1">Multi-pass membrane protein</topology>
    </subcellularLocation>
</comment>
<keyword evidence="12" id="KW-0175">Coiled coil</keyword>
<dbReference type="Gene3D" id="1.10.287.70">
    <property type="match status" value="1"/>
</dbReference>
<evidence type="ECO:0000259" key="14">
    <source>
        <dbReference type="Pfam" id="PF00520"/>
    </source>
</evidence>
<keyword evidence="10 13" id="KW-0472">Membrane</keyword>
<dbReference type="GO" id="GO:0034220">
    <property type="term" value="P:monoatomic ion transmembrane transport"/>
    <property type="evidence" value="ECO:0007669"/>
    <property type="project" value="UniProtKB-KW"/>
</dbReference>
<evidence type="ECO:0000256" key="2">
    <source>
        <dbReference type="ARBA" id="ARBA00022448"/>
    </source>
</evidence>
<dbReference type="PRINTS" id="PR00169">
    <property type="entry name" value="KCHANNEL"/>
</dbReference>
<dbReference type="PANTHER" id="PTHR11537:SF254">
    <property type="entry name" value="POTASSIUM VOLTAGE-GATED CHANNEL PROTEIN SHAB"/>
    <property type="match status" value="1"/>
</dbReference>
<feature type="domain" description="Ion transport" evidence="14">
    <location>
        <begin position="14"/>
        <end position="211"/>
    </location>
</feature>
<gene>
    <name evidence="15" type="ORF">K6Y31_14265</name>
</gene>
<proteinExistence type="predicted"/>
<dbReference type="InterPro" id="IPR005821">
    <property type="entry name" value="Ion_trans_dom"/>
</dbReference>
<comment type="caution">
    <text evidence="15">The sequence shown here is derived from an EMBL/GenBank/DDBJ whole genome shotgun (WGS) entry which is preliminary data.</text>
</comment>
<name>A0ABS8WAC3_9GAMM</name>
<dbReference type="InterPro" id="IPR027359">
    <property type="entry name" value="Volt_channel_dom_sf"/>
</dbReference>
<accession>A0ABS8WAC3</accession>
<sequence>MNSSCKNTKSVSPLDITMMVLSLVTICLVLLRMTFDLGEETSTLFYNLDSSICYILLTHLGYGFFKADDKKQYLKTHWIDFIASIPMTEHLRYARLLQIVRIARLLQHKPNLLQHLKSQYQEATIASVILFLVILLVAGSTTILMLESSAPDGNIKTAGDAFWWTVVTVSTVGYGDLYPVTDWGRTIAMGLIVCGVGTFAAVTGLMASFLAPTNKSENQIKNHHLLHEIQQLREEVAKLQQQATHSSEDKKSD</sequence>
<dbReference type="PANTHER" id="PTHR11537">
    <property type="entry name" value="VOLTAGE-GATED POTASSIUM CHANNEL"/>
    <property type="match status" value="1"/>
</dbReference>
<dbReference type="Gene3D" id="1.20.5.110">
    <property type="match status" value="1"/>
</dbReference>
<evidence type="ECO:0000256" key="12">
    <source>
        <dbReference type="SAM" id="Coils"/>
    </source>
</evidence>
<dbReference type="RefSeq" id="WP_233053638.1">
    <property type="nucleotide sequence ID" value="NZ_JAIMJA010000014.1"/>
</dbReference>
<organism evidence="15 16">
    <name type="scientific">Motilimonas cestriensis</name>
    <dbReference type="NCBI Taxonomy" id="2742685"/>
    <lineage>
        <taxon>Bacteria</taxon>
        <taxon>Pseudomonadati</taxon>
        <taxon>Pseudomonadota</taxon>
        <taxon>Gammaproteobacteria</taxon>
        <taxon>Alteromonadales</taxon>
        <taxon>Alteromonadales genera incertae sedis</taxon>
        <taxon>Motilimonas</taxon>
    </lineage>
</organism>
<evidence type="ECO:0000256" key="7">
    <source>
        <dbReference type="ARBA" id="ARBA00022958"/>
    </source>
</evidence>
<evidence type="ECO:0000256" key="3">
    <source>
        <dbReference type="ARBA" id="ARBA00022538"/>
    </source>
</evidence>
<evidence type="ECO:0000256" key="8">
    <source>
        <dbReference type="ARBA" id="ARBA00022989"/>
    </source>
</evidence>
<keyword evidence="7" id="KW-0630">Potassium</keyword>
<evidence type="ECO:0000313" key="15">
    <source>
        <dbReference type="EMBL" id="MCE2595974.1"/>
    </source>
</evidence>
<evidence type="ECO:0000256" key="11">
    <source>
        <dbReference type="ARBA" id="ARBA00023303"/>
    </source>
</evidence>
<dbReference type="Pfam" id="PF00520">
    <property type="entry name" value="Ion_trans"/>
    <property type="match status" value="1"/>
</dbReference>
<evidence type="ECO:0000256" key="4">
    <source>
        <dbReference type="ARBA" id="ARBA00022692"/>
    </source>
</evidence>
<dbReference type="InterPro" id="IPR028325">
    <property type="entry name" value="VG_K_chnl"/>
</dbReference>
<keyword evidence="9" id="KW-0406">Ion transport</keyword>
<keyword evidence="6" id="KW-0851">Voltage-gated channel</keyword>
<keyword evidence="8 13" id="KW-1133">Transmembrane helix</keyword>
<feature type="transmembrane region" description="Helical" evidence="13">
    <location>
        <begin position="44"/>
        <end position="65"/>
    </location>
</feature>
<feature type="coiled-coil region" evidence="12">
    <location>
        <begin position="222"/>
        <end position="249"/>
    </location>
</feature>
<evidence type="ECO:0000256" key="1">
    <source>
        <dbReference type="ARBA" id="ARBA00004141"/>
    </source>
</evidence>
<keyword evidence="4 13" id="KW-0812">Transmembrane</keyword>
<evidence type="ECO:0000256" key="13">
    <source>
        <dbReference type="SAM" id="Phobius"/>
    </source>
</evidence>
<evidence type="ECO:0000256" key="10">
    <source>
        <dbReference type="ARBA" id="ARBA00023136"/>
    </source>
</evidence>
<keyword evidence="16" id="KW-1185">Reference proteome</keyword>
<dbReference type="Gene3D" id="1.20.120.350">
    <property type="entry name" value="Voltage-gated potassium channels. Chain C"/>
    <property type="match status" value="1"/>
</dbReference>
<reference evidence="15 16" key="1">
    <citation type="journal article" date="2022" name="Environ. Microbiol. Rep.">
        <title>Eco-phylogenetic analyses reveal divergent evolution of vitamin B12 metabolism in the marine bacterial family 'Psychromonadaceae'.</title>
        <authorList>
            <person name="Jin X."/>
            <person name="Yang Y."/>
            <person name="Cao H."/>
            <person name="Gao B."/>
            <person name="Zhao Z."/>
        </authorList>
    </citation>
    <scope>NUCLEOTIDE SEQUENCE [LARGE SCALE GENOMIC DNA]</scope>
    <source>
        <strain evidence="15 16">MKS20</strain>
    </source>
</reference>
<evidence type="ECO:0000256" key="5">
    <source>
        <dbReference type="ARBA" id="ARBA00022826"/>
    </source>
</evidence>
<dbReference type="EMBL" id="JAIMJA010000014">
    <property type="protein sequence ID" value="MCE2595974.1"/>
    <property type="molecule type" value="Genomic_DNA"/>
</dbReference>
<feature type="transmembrane region" description="Helical" evidence="13">
    <location>
        <begin position="187"/>
        <end position="211"/>
    </location>
</feature>
<keyword evidence="3" id="KW-0633">Potassium transport</keyword>
<evidence type="ECO:0000256" key="9">
    <source>
        <dbReference type="ARBA" id="ARBA00023065"/>
    </source>
</evidence>
<keyword evidence="2" id="KW-0813">Transport</keyword>